<dbReference type="EMBL" id="CM001223">
    <property type="protein sequence ID" value="AES77371.1"/>
    <property type="molecule type" value="Genomic_DNA"/>
</dbReference>
<comment type="cofactor">
    <cofactor evidence="1">
        <name>pyrroloquinoline quinone</name>
        <dbReference type="ChEBI" id="CHEBI:58442"/>
    </cofactor>
</comment>
<evidence type="ECO:0000256" key="2">
    <source>
        <dbReference type="ARBA" id="ARBA00008156"/>
    </source>
</evidence>
<dbReference type="EnsemblPlants" id="AES77371">
    <property type="protein sequence ID" value="AES77371"/>
    <property type="gene ID" value="MTR_7g009830"/>
</dbReference>
<reference evidence="7" key="6">
    <citation type="journal article" date="2018" name="Nat. Plants">
        <title>Whole-genome landscape of Medicago truncatula symbiotic genes.</title>
        <authorList>
            <person name="Pecrix Y."/>
            <person name="Gamas P."/>
            <person name="Carrere S."/>
        </authorList>
    </citation>
    <scope>NUCLEOTIDE SEQUENCE</scope>
    <source>
        <tissue evidence="7">Leaves</tissue>
    </source>
</reference>
<dbReference type="InterPro" id="IPR015943">
    <property type="entry name" value="WD40/YVTN_repeat-like_dom_sf"/>
</dbReference>
<evidence type="ECO:0000313" key="6">
    <source>
        <dbReference type="EMBL" id="AES77371.1"/>
    </source>
</evidence>
<evidence type="ECO:0000313" key="9">
    <source>
        <dbReference type="Proteomes" id="UP000002051"/>
    </source>
</evidence>
<sequence>MYAWDGKIQWSISNLINTTLISGPVSVANGVLFVASTTKDGTIYAINTKNGEIIWSYGTRFAVYGGVSISDGCLLCVRCWRYNNGNMHGKHVGDTMHCNFRETFARSFLVTYRISE</sequence>
<evidence type="ECO:0000256" key="3">
    <source>
        <dbReference type="ARBA" id="ARBA00023002"/>
    </source>
</evidence>
<reference evidence="6 9" key="4">
    <citation type="journal article" date="2014" name="BMC Genomics">
        <title>An improved genome release (version Mt4.0) for the model legume Medicago truncatula.</title>
        <authorList>
            <person name="Tang H."/>
            <person name="Krishnakumar V."/>
            <person name="Bidwell S."/>
            <person name="Rosen B."/>
            <person name="Chan A."/>
            <person name="Zhou S."/>
            <person name="Gentzbittel L."/>
            <person name="Childs K.L."/>
            <person name="Yandell M."/>
            <person name="Gundlach H."/>
            <person name="Mayer K.F."/>
            <person name="Schwartz D.C."/>
            <person name="Town C.D."/>
        </authorList>
    </citation>
    <scope>GENOME REANNOTATION</scope>
    <source>
        <strain evidence="8 9">cv. Jemalong A17</strain>
    </source>
</reference>
<dbReference type="InterPro" id="IPR002372">
    <property type="entry name" value="PQQ_rpt_dom"/>
</dbReference>
<dbReference type="InterPro" id="IPR011047">
    <property type="entry name" value="Quinoprotein_ADH-like_sf"/>
</dbReference>
<dbReference type="Gramene" id="rna38309">
    <property type="protein sequence ID" value="RHN44218.1"/>
    <property type="gene ID" value="gene38309"/>
</dbReference>
<accession>A2Q5S0</accession>
<dbReference type="EMBL" id="AC168204">
    <property type="protein sequence ID" value="ABN08940.1"/>
    <property type="molecule type" value="Genomic_DNA"/>
</dbReference>
<keyword evidence="3" id="KW-0560">Oxidoreductase</keyword>
<dbReference type="HOGENOM" id="CLU_2296687_0_0_1"/>
<evidence type="ECO:0000313" key="8">
    <source>
        <dbReference type="EnsemblPlants" id="AES77371"/>
    </source>
</evidence>
<dbReference type="PANTHER" id="PTHR32303:SF10">
    <property type="entry name" value="OUTER MEMBRANE PROTEIN ASSEMBLY FACTOR BAMB"/>
    <property type="match status" value="1"/>
</dbReference>
<reference evidence="6 9" key="3">
    <citation type="journal article" date="2011" name="Nature">
        <title>The Medicago genome provides insight into the evolution of rhizobial symbioses.</title>
        <authorList>
            <person name="Young N.D."/>
            <person name="Debelle F."/>
            <person name="Oldroyd G.E."/>
            <person name="Geurts R."/>
            <person name="Cannon S.B."/>
            <person name="Udvardi M.K."/>
            <person name="Benedito V.A."/>
            <person name="Mayer K.F."/>
            <person name="Gouzy J."/>
            <person name="Schoof H."/>
            <person name="Van de Peer Y."/>
            <person name="Proost S."/>
            <person name="Cook D.R."/>
            <person name="Meyers B.C."/>
            <person name="Spannagl M."/>
            <person name="Cheung F."/>
            <person name="De Mita S."/>
            <person name="Krishnakumar V."/>
            <person name="Gundlach H."/>
            <person name="Zhou S."/>
            <person name="Mudge J."/>
            <person name="Bharti A.K."/>
            <person name="Murray J.D."/>
            <person name="Naoumkina M.A."/>
            <person name="Rosen B."/>
            <person name="Silverstein K.A."/>
            <person name="Tang H."/>
            <person name="Rombauts S."/>
            <person name="Zhao P.X."/>
            <person name="Zhou P."/>
            <person name="Barbe V."/>
            <person name="Bardou P."/>
            <person name="Bechner M."/>
            <person name="Bellec A."/>
            <person name="Berger A."/>
            <person name="Berges H."/>
            <person name="Bidwell S."/>
            <person name="Bisseling T."/>
            <person name="Choisne N."/>
            <person name="Couloux A."/>
            <person name="Denny R."/>
            <person name="Deshpande S."/>
            <person name="Dai X."/>
            <person name="Doyle J.J."/>
            <person name="Dudez A.M."/>
            <person name="Farmer A.D."/>
            <person name="Fouteau S."/>
            <person name="Franken C."/>
            <person name="Gibelin C."/>
            <person name="Gish J."/>
            <person name="Goldstein S."/>
            <person name="Gonzalez A.J."/>
            <person name="Green P.J."/>
            <person name="Hallab A."/>
            <person name="Hartog M."/>
            <person name="Hua A."/>
            <person name="Humphray S.J."/>
            <person name="Jeong D.H."/>
            <person name="Jing Y."/>
            <person name="Jocker A."/>
            <person name="Kenton S.M."/>
            <person name="Kim D.J."/>
            <person name="Klee K."/>
            <person name="Lai H."/>
            <person name="Lang C."/>
            <person name="Lin S."/>
            <person name="Macmil S.L."/>
            <person name="Magdelenat G."/>
            <person name="Matthews L."/>
            <person name="McCorrison J."/>
            <person name="Monaghan E.L."/>
            <person name="Mun J.H."/>
            <person name="Najar F.Z."/>
            <person name="Nicholson C."/>
            <person name="Noirot C."/>
            <person name="O'Bleness M."/>
            <person name="Paule C.R."/>
            <person name="Poulain J."/>
            <person name="Prion F."/>
            <person name="Qin B."/>
            <person name="Qu C."/>
            <person name="Retzel E.F."/>
            <person name="Riddle C."/>
            <person name="Sallet E."/>
            <person name="Samain S."/>
            <person name="Samson N."/>
            <person name="Sanders I."/>
            <person name="Saurat O."/>
            <person name="Scarpelli C."/>
            <person name="Schiex T."/>
            <person name="Segurens B."/>
            <person name="Severin A.J."/>
            <person name="Sherrier D.J."/>
            <person name="Shi R."/>
            <person name="Sims S."/>
            <person name="Singer S.R."/>
            <person name="Sinharoy S."/>
            <person name="Sterck L."/>
            <person name="Viollet A."/>
            <person name="Wang B.B."/>
            <person name="Wang K."/>
            <person name="Wang M."/>
            <person name="Wang X."/>
            <person name="Warfsmann J."/>
            <person name="Weissenbach J."/>
            <person name="White D.D."/>
            <person name="White J.D."/>
            <person name="Wiley G.B."/>
            <person name="Wincker P."/>
            <person name="Xing Y."/>
            <person name="Yang L."/>
            <person name="Yao Z."/>
            <person name="Ying F."/>
            <person name="Zhai J."/>
            <person name="Zhou L."/>
            <person name="Zuber A."/>
            <person name="Denarie J."/>
            <person name="Dixon R.A."/>
            <person name="May G.D."/>
            <person name="Schwartz D.C."/>
            <person name="Rogers J."/>
            <person name="Quetier F."/>
            <person name="Town C.D."/>
            <person name="Roe B.A."/>
        </authorList>
    </citation>
    <scope>NUCLEOTIDE SEQUENCE [LARGE SCALE GENOMIC DNA]</scope>
    <source>
        <strain evidence="6">A17</strain>
        <strain evidence="8 9">cv. Jemalong A17</strain>
    </source>
</reference>
<dbReference type="Proteomes" id="UP000265566">
    <property type="component" value="Chromosome 7"/>
</dbReference>
<dbReference type="EMBL" id="PSQE01000007">
    <property type="protein sequence ID" value="RHN44218.1"/>
    <property type="molecule type" value="Genomic_DNA"/>
</dbReference>
<dbReference type="Gene3D" id="2.130.10.10">
    <property type="entry name" value="YVTN repeat-like/Quinoprotein amine dehydrogenase"/>
    <property type="match status" value="1"/>
</dbReference>
<evidence type="ECO:0000259" key="4">
    <source>
        <dbReference type="Pfam" id="PF13360"/>
    </source>
</evidence>
<dbReference type="PANTHER" id="PTHR32303">
    <property type="entry name" value="QUINOPROTEIN ALCOHOL DEHYDROGENASE (CYTOCHROME C)"/>
    <property type="match status" value="1"/>
</dbReference>
<evidence type="ECO:0000313" key="7">
    <source>
        <dbReference type="EMBL" id="RHN44218.1"/>
    </source>
</evidence>
<feature type="domain" description="Pyrrolo-quinoline quinone repeat" evidence="4">
    <location>
        <begin position="5"/>
        <end position="77"/>
    </location>
</feature>
<dbReference type="PaxDb" id="3880-AES77371"/>
<evidence type="ECO:0000256" key="1">
    <source>
        <dbReference type="ARBA" id="ARBA00001931"/>
    </source>
</evidence>
<gene>
    <name evidence="6" type="ordered locus">MTR_7g009830</name>
    <name evidence="5" type="ORF">MtrDRAFT_AC168204g7v2</name>
    <name evidence="7" type="ORF">MtrunA17_Chr7g0216981</name>
</gene>
<comment type="similarity">
    <text evidence="2">Belongs to the bacterial PQQ dehydrogenase family.</text>
</comment>
<keyword evidence="9" id="KW-1185">Reference proteome</keyword>
<dbReference type="Pfam" id="PF13360">
    <property type="entry name" value="PQQ_2"/>
    <property type="match status" value="1"/>
</dbReference>
<protein>
    <submittedName>
        <fullName evidence="6">PQQ enzyme repeat protein</fullName>
    </submittedName>
    <submittedName>
        <fullName evidence="7">Putative quinoprotein alcohol dehydrogenase-like superfamily</fullName>
    </submittedName>
    <submittedName>
        <fullName evidence="5">Quinoprotein amine dehydrogenase, beta chain-like</fullName>
    </submittedName>
</protein>
<evidence type="ECO:0000313" key="5">
    <source>
        <dbReference type="EMBL" id="ABN08940.1"/>
    </source>
</evidence>
<name>A2Q5S0_MEDTR</name>
<dbReference type="SMART" id="SM00564">
    <property type="entry name" value="PQQ"/>
    <property type="match status" value="1"/>
</dbReference>
<dbReference type="AlphaFoldDB" id="A2Q5S0"/>
<dbReference type="STRING" id="3880.A2Q5S0"/>
<proteinExistence type="inferred from homology"/>
<reference evidence="5" key="2">
    <citation type="submission" date="2007-03" db="EMBL/GenBank/DDBJ databases">
        <authorList>
            <consortium name="The International Medicago Genome Annotation Group"/>
        </authorList>
    </citation>
    <scope>NUCLEOTIDE SEQUENCE</scope>
</reference>
<dbReference type="InterPro" id="IPR018391">
    <property type="entry name" value="PQQ_b-propeller_rpt"/>
</dbReference>
<dbReference type="SUPFAM" id="SSF50998">
    <property type="entry name" value="Quinoprotein alcohol dehydrogenase-like"/>
    <property type="match status" value="1"/>
</dbReference>
<organism evidence="5">
    <name type="scientific">Medicago truncatula</name>
    <name type="common">Barrel medic</name>
    <name type="synonym">Medicago tribuloides</name>
    <dbReference type="NCBI Taxonomy" id="3880"/>
    <lineage>
        <taxon>Eukaryota</taxon>
        <taxon>Viridiplantae</taxon>
        <taxon>Streptophyta</taxon>
        <taxon>Embryophyta</taxon>
        <taxon>Tracheophyta</taxon>
        <taxon>Spermatophyta</taxon>
        <taxon>Magnoliopsida</taxon>
        <taxon>eudicotyledons</taxon>
        <taxon>Gunneridae</taxon>
        <taxon>Pentapetalae</taxon>
        <taxon>rosids</taxon>
        <taxon>fabids</taxon>
        <taxon>Fabales</taxon>
        <taxon>Fabaceae</taxon>
        <taxon>Papilionoideae</taxon>
        <taxon>50 kb inversion clade</taxon>
        <taxon>NPAAA clade</taxon>
        <taxon>Hologalegina</taxon>
        <taxon>IRL clade</taxon>
        <taxon>Trifolieae</taxon>
        <taxon>Medicago</taxon>
    </lineage>
</organism>
<dbReference type="Proteomes" id="UP000002051">
    <property type="component" value="Unassembled WGS sequence"/>
</dbReference>
<reference evidence="8" key="5">
    <citation type="submission" date="2015-04" db="UniProtKB">
        <authorList>
            <consortium name="EnsemblPlants"/>
        </authorList>
    </citation>
    <scope>IDENTIFICATION</scope>
    <source>
        <strain evidence="8">cv. Jemalong A17</strain>
    </source>
</reference>
<reference evidence="5" key="1">
    <citation type="submission" date="2005-09" db="EMBL/GenBank/DDBJ databases">
        <authorList>
            <person name="Town C.D."/>
        </authorList>
    </citation>
    <scope>NUCLEOTIDE SEQUENCE</scope>
</reference>